<evidence type="ECO:0000256" key="1">
    <source>
        <dbReference type="ARBA" id="ARBA00011073"/>
    </source>
</evidence>
<keyword evidence="2 6" id="KW-0645">Protease</keyword>
<dbReference type="InterPro" id="IPR015500">
    <property type="entry name" value="Peptidase_S8_subtilisin-rel"/>
</dbReference>
<feature type="domain" description="Inhibitor I9" evidence="10">
    <location>
        <begin position="42"/>
        <end position="116"/>
    </location>
</feature>
<keyword evidence="3 8" id="KW-0732">Signal</keyword>
<dbReference type="EMBL" id="JAVHJO010000003">
    <property type="protein sequence ID" value="KAK6542025.1"/>
    <property type="molecule type" value="Genomic_DNA"/>
</dbReference>
<dbReference type="PROSITE" id="PS00137">
    <property type="entry name" value="SUBTILASE_HIS"/>
    <property type="match status" value="1"/>
</dbReference>
<evidence type="ECO:0000256" key="8">
    <source>
        <dbReference type="SAM" id="SignalP"/>
    </source>
</evidence>
<evidence type="ECO:0000256" key="4">
    <source>
        <dbReference type="ARBA" id="ARBA00022801"/>
    </source>
</evidence>
<evidence type="ECO:0000259" key="10">
    <source>
        <dbReference type="Pfam" id="PF05922"/>
    </source>
</evidence>
<dbReference type="FunFam" id="3.40.50.200:FF:000007">
    <property type="entry name" value="Subtilisin-like serine protease"/>
    <property type="match status" value="1"/>
</dbReference>
<dbReference type="SUPFAM" id="SSF52743">
    <property type="entry name" value="Subtilisin-like"/>
    <property type="match status" value="1"/>
</dbReference>
<keyword evidence="4 6" id="KW-0378">Hydrolase</keyword>
<reference evidence="11 12" key="1">
    <citation type="submission" date="2019-10" db="EMBL/GenBank/DDBJ databases">
        <authorList>
            <person name="Palmer J.M."/>
        </authorList>
    </citation>
    <scope>NUCLEOTIDE SEQUENCE [LARGE SCALE GENOMIC DNA]</scope>
    <source>
        <strain evidence="11 12">TWF694</strain>
    </source>
</reference>
<dbReference type="PANTHER" id="PTHR43806">
    <property type="entry name" value="PEPTIDASE S8"/>
    <property type="match status" value="1"/>
</dbReference>
<dbReference type="Gene3D" id="3.40.50.200">
    <property type="entry name" value="Peptidase S8/S53 domain"/>
    <property type="match status" value="1"/>
</dbReference>
<organism evidence="11 12">
    <name type="scientific">Orbilia ellipsospora</name>
    <dbReference type="NCBI Taxonomy" id="2528407"/>
    <lineage>
        <taxon>Eukaryota</taxon>
        <taxon>Fungi</taxon>
        <taxon>Dikarya</taxon>
        <taxon>Ascomycota</taxon>
        <taxon>Pezizomycotina</taxon>
        <taxon>Orbiliomycetes</taxon>
        <taxon>Orbiliales</taxon>
        <taxon>Orbiliaceae</taxon>
        <taxon>Orbilia</taxon>
    </lineage>
</organism>
<feature type="active site" description="Charge relay system" evidence="6">
    <location>
        <position position="203"/>
    </location>
</feature>
<comment type="similarity">
    <text evidence="1 6 7">Belongs to the peptidase S8 family.</text>
</comment>
<dbReference type="Pfam" id="PF05922">
    <property type="entry name" value="Inhibitor_I9"/>
    <property type="match status" value="1"/>
</dbReference>
<sequence>MFSKCLISLLAIANFASTTLGGPVTNAKVINAGGESTIPGHYIVVYKPGITDAAADAHTNRINSFQANMGKRGIKDKWKFSKTGFRGYSGEFNDDTLAEILKSPEVNYVEQDAVVNVKAEILDKRDYLANSTWGLDRISHTASGEPWAYYYDSVAESPNITAYVVDTGIRVTHEKFLDYITGETRAFWGTNTIDSLDTDGNGHGTHCAGTIGAETYGVNRRVKLVAVKVLDSNGDGTLSSVISGVGWVVANAIPNLSVMNMSLGSPKSTSMNDAVESAVSAGITVVVAAGNDGVNAKNSSPASAPNVITVGAIDKQWWAATNKYTFPIASFSNYGTTLDIFAPGVDVVSTWATSDNATEYLDGTSMAAPHVAGLAVYFMGMAGPSGLSPASVLNEINSNAVTGQITGNLHSSPNRIAFNDYCTTGAGCAT</sequence>
<dbReference type="PROSITE" id="PS00136">
    <property type="entry name" value="SUBTILASE_ASP"/>
    <property type="match status" value="1"/>
</dbReference>
<evidence type="ECO:0000256" key="2">
    <source>
        <dbReference type="ARBA" id="ARBA00022670"/>
    </source>
</evidence>
<dbReference type="Gene3D" id="3.30.70.80">
    <property type="entry name" value="Peptidase S8 propeptide/proteinase inhibitor I9"/>
    <property type="match status" value="1"/>
</dbReference>
<name>A0AAV9XJS2_9PEZI</name>
<accession>A0AAV9XJS2</accession>
<dbReference type="GO" id="GO:0006508">
    <property type="term" value="P:proteolysis"/>
    <property type="evidence" value="ECO:0007669"/>
    <property type="project" value="UniProtKB-KW"/>
</dbReference>
<dbReference type="InterPro" id="IPR010259">
    <property type="entry name" value="S8pro/Inhibitor_I9"/>
</dbReference>
<evidence type="ECO:0000256" key="5">
    <source>
        <dbReference type="ARBA" id="ARBA00022825"/>
    </source>
</evidence>
<dbReference type="InterPro" id="IPR050131">
    <property type="entry name" value="Peptidase_S8_subtilisin-like"/>
</dbReference>
<dbReference type="PROSITE" id="PS00138">
    <property type="entry name" value="SUBTILASE_SER"/>
    <property type="match status" value="1"/>
</dbReference>
<dbReference type="GO" id="GO:0004252">
    <property type="term" value="F:serine-type endopeptidase activity"/>
    <property type="evidence" value="ECO:0007669"/>
    <property type="project" value="UniProtKB-UniRule"/>
</dbReference>
<evidence type="ECO:0000256" key="7">
    <source>
        <dbReference type="RuleBase" id="RU003355"/>
    </source>
</evidence>
<evidence type="ECO:0000256" key="6">
    <source>
        <dbReference type="PROSITE-ProRule" id="PRU01240"/>
    </source>
</evidence>
<dbReference type="SUPFAM" id="SSF54897">
    <property type="entry name" value="Protease propeptides/inhibitors"/>
    <property type="match status" value="1"/>
</dbReference>
<dbReference type="InterPro" id="IPR000209">
    <property type="entry name" value="Peptidase_S8/S53_dom"/>
</dbReference>
<dbReference type="Proteomes" id="UP001365542">
    <property type="component" value="Unassembled WGS sequence"/>
</dbReference>
<dbReference type="InterPro" id="IPR022398">
    <property type="entry name" value="Peptidase_S8_His-AS"/>
</dbReference>
<dbReference type="CDD" id="cd04077">
    <property type="entry name" value="Peptidases_S8_PCSK9_ProteinaseK_like"/>
    <property type="match status" value="1"/>
</dbReference>
<protein>
    <submittedName>
        <fullName evidence="11">Uncharacterized protein</fullName>
    </submittedName>
</protein>
<evidence type="ECO:0000313" key="11">
    <source>
        <dbReference type="EMBL" id="KAK6542025.1"/>
    </source>
</evidence>
<dbReference type="InterPro" id="IPR023827">
    <property type="entry name" value="Peptidase_S8_Asp-AS"/>
</dbReference>
<comment type="caution">
    <text evidence="11">The sequence shown here is derived from an EMBL/GenBank/DDBJ whole genome shotgun (WGS) entry which is preliminary data.</text>
</comment>
<dbReference type="InterPro" id="IPR037045">
    <property type="entry name" value="S8pro/Inhibitor_I9_sf"/>
</dbReference>
<dbReference type="PROSITE" id="PS51892">
    <property type="entry name" value="SUBTILASE"/>
    <property type="match status" value="1"/>
</dbReference>
<dbReference type="InterPro" id="IPR034193">
    <property type="entry name" value="PCSK9_ProteinaseK-like"/>
</dbReference>
<feature type="active site" description="Charge relay system" evidence="6">
    <location>
        <position position="365"/>
    </location>
</feature>
<keyword evidence="12" id="KW-1185">Reference proteome</keyword>
<feature type="active site" description="Charge relay system" evidence="6">
    <location>
        <position position="166"/>
    </location>
</feature>
<feature type="domain" description="Peptidase S8/S53" evidence="9">
    <location>
        <begin position="164"/>
        <end position="403"/>
    </location>
</feature>
<evidence type="ECO:0000256" key="3">
    <source>
        <dbReference type="ARBA" id="ARBA00022729"/>
    </source>
</evidence>
<feature type="signal peptide" evidence="8">
    <location>
        <begin position="1"/>
        <end position="21"/>
    </location>
</feature>
<proteinExistence type="inferred from homology"/>
<dbReference type="PANTHER" id="PTHR43806:SF11">
    <property type="entry name" value="CEREVISIN-RELATED"/>
    <property type="match status" value="1"/>
</dbReference>
<evidence type="ECO:0000313" key="12">
    <source>
        <dbReference type="Proteomes" id="UP001365542"/>
    </source>
</evidence>
<dbReference type="InterPro" id="IPR023828">
    <property type="entry name" value="Peptidase_S8_Ser-AS"/>
</dbReference>
<dbReference type="Pfam" id="PF00082">
    <property type="entry name" value="Peptidase_S8"/>
    <property type="match status" value="1"/>
</dbReference>
<dbReference type="InterPro" id="IPR036852">
    <property type="entry name" value="Peptidase_S8/S53_dom_sf"/>
</dbReference>
<gene>
    <name evidence="11" type="ORF">TWF694_007796</name>
</gene>
<keyword evidence="5 6" id="KW-0720">Serine protease</keyword>
<evidence type="ECO:0000259" key="9">
    <source>
        <dbReference type="Pfam" id="PF00082"/>
    </source>
</evidence>
<dbReference type="AlphaFoldDB" id="A0AAV9XJS2"/>
<feature type="chain" id="PRO_5043799286" evidence="8">
    <location>
        <begin position="22"/>
        <end position="430"/>
    </location>
</feature>
<dbReference type="PRINTS" id="PR00723">
    <property type="entry name" value="SUBTILISIN"/>
</dbReference>